<evidence type="ECO:0000259" key="2">
    <source>
        <dbReference type="PROSITE" id="PS51127"/>
    </source>
</evidence>
<dbReference type="SUPFAM" id="SSF49373">
    <property type="entry name" value="Invasin/intimin cell-adhesion fragments"/>
    <property type="match status" value="3"/>
</dbReference>
<gene>
    <name evidence="3" type="ORF">C2869_00210</name>
</gene>
<dbReference type="Gene3D" id="2.60.40.10">
    <property type="entry name" value="Immunoglobulins"/>
    <property type="match status" value="3"/>
</dbReference>
<dbReference type="InterPro" id="IPR013783">
    <property type="entry name" value="Ig-like_fold"/>
</dbReference>
<dbReference type="SMART" id="SM00634">
    <property type="entry name" value="BID_1"/>
    <property type="match status" value="3"/>
</dbReference>
<evidence type="ECO:0000313" key="3">
    <source>
        <dbReference type="EMBL" id="AWB64957.1"/>
    </source>
</evidence>
<comment type="similarity">
    <text evidence="1">Belongs to the intimin/invasin family.</text>
</comment>
<sequence length="1718" mass="178225">MVSFFSLFLVACGGGGSIDNGSGNQQKLEEYALTVAFTGSDVVTPQQSATVNATLLHNGTPVSGQIITFSTADAGTLDPVSGKKVTDTNGVASITLQSGTVAGAGTITATFDLGEGLTKTASDNFEVQLPASYSLTARLVELNDGSTPLETLEKDNPGLILVELKKTENGVEEVVKGERITITLDGSVGLLDSPTGTVLTDSTGMAQLGITAGEVAGAGVINLSFAKDSETATSFINFRTKGDGEPAAGGGNTLVLYLTDDGKLEDSNNDGVIDTVSALSHSSPIYAVAKLTDSDGAVVNGEIIRFSLGTDSFAGKLVDFEDFSKESTGDVLTKDTGIAVVALTAGDVKTAGTITASFDTLTTQKSFTSAGDQPIGFAMTVKVAKADDENVKVNTITPTTPAQIIIEIQENGIGLADQIVTLGTSIGYLPKTQLLTDSDGKVSTSIEVGETEGVGTLTVISREVSKTVNLITQGTQVLPTTEGFNLSVKLVDDEDENTEITNISKSISGVLIATLTDKAGNVQKNKVVNFSTTIGNLAPSSGSALTNANGVASIALSAGTIPGAGTVTAVYQNTEDKVSFSTEGNAVAVESGTAVSAELFYCSVEKVTGDSFDDCSLTTQVLGDLPSYLLVKITNDGAPIDNGLVSVSSNNSAVEIEPRLRELESNEKGEAVFKLKGKSDETDTIVVRHGDAEDTVTVSVTKFSKVISANIYRCPSTWSEVADSSLSTCTITNTIIRGDSERYILLTQLENIRQGTSLENFVISPNTGLTGETKNTNASGIALFELDEPSQDDEFKVFVDNILGLSTDVSYSADLGAEPEVLTLDLALYQALDNGDTPITKINRISDKENIVGSLRACLVNAKGVRQPNRTVSFSTSLGELSPVSGTALTSDDETNADLYGCAVVSISAGTIEGAGTATATYQNSTADVSFATAGDDSSGPEPIDFDLTLYGCVFSDPSSIPDGCAEVQDISLTSPGTLHIRVNKKSTTTGIANVLVTATSTIGELSPSNGAVLTNENGEALISVNAGDGSGAGTITVSANDETLNKNFVIGAAKISMSEIDDGLADNEKLAVNSTAVLTVSLTNEEDPDNPVAYTDPIKVQFSSSCASEDPPRAVIDSEVTAVAGKAVAIYRAEGCPGIDIITATATAGAVSLNSTVQIDNAEAATTSIEFVSAIVNNDPDARIISFPGTGDTEQAEITFKALDSGNVASKGEKLCFELTTDVGGISISPTSAFTLEDGSAKVVVKGGRVSTPVRVIATLAKDDGSCSDDASENLLRVRSVSDELTVSTGLPDSNSTNLSLETINVEAWNFSNVQVPVTARLFDHYNNPVPNGTAVSFRTEGGGIEPSCVTSNGVCSVNWSSGSPRPSDGVFGTQGKSLSNGICDLDNDGFADAGEPAANGLPCVVNGVAYPLAKPRAGRASILATAIGEESFIDSNADGYYTGAEPFVDEDGDNNYDAGETYTDLDGNGAYTPSERFDDLDEAFIDFNDDGYFCGRLDDGTTAAPGAETDGTLCREGGDNEEFVDFNSNGTFDKKDGVFSGILCSEQQQANGICSRSLVHVRDQVEVILSGSNAYFYLNGHEPFADADGDGLYDVGETYTDINENVTWDENLEIDRVDLTTANGAATVSFTAFITDINNNPMPSGTTIEISTANGEVVGTSSYTFTNTSRDTPRGVGVSVKREEEPNGVNNGLLTITVTTPNGVASSKVITILDDG</sequence>
<proteinExistence type="inferred from homology"/>
<dbReference type="EMBL" id="CP026604">
    <property type="protein sequence ID" value="AWB64957.1"/>
    <property type="molecule type" value="Genomic_DNA"/>
</dbReference>
<accession>A0A2S0VL78</accession>
<protein>
    <recommendedName>
        <fullName evidence="2">Big-1 domain-containing protein</fullName>
    </recommendedName>
</protein>
<feature type="domain" description="Big-1" evidence="2">
    <location>
        <begin position="32"/>
        <end position="130"/>
    </location>
</feature>
<dbReference type="Proteomes" id="UP000244441">
    <property type="component" value="Chromosome"/>
</dbReference>
<dbReference type="KEGG" id="cate:C2869_00210"/>
<reference evidence="3 4" key="1">
    <citation type="submission" date="2018-01" db="EMBL/GenBank/DDBJ databases">
        <title>Genome sequence of a Cantenovulum-like bacteria.</title>
        <authorList>
            <person name="Tan W.R."/>
            <person name="Lau N.-S."/>
            <person name="Go F."/>
            <person name="Amirul A.-A.A."/>
        </authorList>
    </citation>
    <scope>NUCLEOTIDE SEQUENCE [LARGE SCALE GENOMIC DNA]</scope>
    <source>
        <strain evidence="3 4">CCB-QB4</strain>
    </source>
</reference>
<keyword evidence="4" id="KW-1185">Reference proteome</keyword>
<feature type="domain" description="Big-1" evidence="2">
    <location>
        <begin position="497"/>
        <end position="581"/>
    </location>
</feature>
<organism evidence="3 4">
    <name type="scientific">Saccharobesus litoralis</name>
    <dbReference type="NCBI Taxonomy" id="2172099"/>
    <lineage>
        <taxon>Bacteria</taxon>
        <taxon>Pseudomonadati</taxon>
        <taxon>Pseudomonadota</taxon>
        <taxon>Gammaproteobacteria</taxon>
        <taxon>Alteromonadales</taxon>
        <taxon>Alteromonadaceae</taxon>
        <taxon>Saccharobesus</taxon>
    </lineage>
</organism>
<evidence type="ECO:0000313" key="4">
    <source>
        <dbReference type="Proteomes" id="UP000244441"/>
    </source>
</evidence>
<evidence type="ECO:0000256" key="1">
    <source>
        <dbReference type="ARBA" id="ARBA00010116"/>
    </source>
</evidence>
<dbReference type="InterPro" id="IPR008964">
    <property type="entry name" value="Invasin/intimin_cell_adhesion"/>
</dbReference>
<dbReference type="InterPro" id="IPR003344">
    <property type="entry name" value="Big_1_dom"/>
</dbReference>
<name>A0A2S0VL78_9ALTE</name>
<dbReference type="PROSITE" id="PS51127">
    <property type="entry name" value="BIG1"/>
    <property type="match status" value="2"/>
</dbReference>